<sequence length="457" mass="52066">MKKILLLALAVSAFSCKTETKPDYIVISGKITNKLPAELSINTQDQSFTEVIEVAADGTFTDTLTVEKGSYVLYDTKNPVFLYLDSGYNLNINYDAADFKNSLVISGEGAAENNYLIKKREKTPLLIGDNASFYSLNEADFKNKQLAIKDSLTALLNNTPGISEKFKTSEQKELHYNYLVGLNVYEKGHRYFTRDQEFKASDDFLKGLDGFDYSNESDYKESPSYKKIVTDHYVSEITEFMTKDSLSQEEAFFKTVKNIPSELIKNTFLFDFANQSMARSKDIESFYNTFMSISTNEDNKAVITEKYNKLTAVAKGKPSPKFVNYENYKGGTTSLDDLKGKYVYIDVWATWCGPCKREIPFLKELEKTYHDKNIEFVSLSIDKVSDREKWKKMIETENLQGVQLLADNDWKSDFVKDYQIQGIPRFILVDTAGNIVDPNAPRPSDPKLVEMLTELNI</sequence>
<dbReference type="OrthoDB" id="743079at2"/>
<dbReference type="GO" id="GO:0030313">
    <property type="term" value="C:cell envelope"/>
    <property type="evidence" value="ECO:0007669"/>
    <property type="project" value="UniProtKB-SubCell"/>
</dbReference>
<comment type="subcellular location">
    <subcellularLocation>
        <location evidence="1">Cell envelope</location>
    </subcellularLocation>
</comment>
<dbReference type="InterPro" id="IPR013766">
    <property type="entry name" value="Thioredoxin_domain"/>
</dbReference>
<keyword evidence="7" id="KW-1185">Reference proteome</keyword>
<evidence type="ECO:0000256" key="4">
    <source>
        <dbReference type="ARBA" id="ARBA00023284"/>
    </source>
</evidence>
<dbReference type="SUPFAM" id="SSF52833">
    <property type="entry name" value="Thioredoxin-like"/>
    <property type="match status" value="1"/>
</dbReference>
<dbReference type="KEGG" id="taj:C1A40_15210"/>
<reference evidence="7" key="1">
    <citation type="submission" date="2018-01" db="EMBL/GenBank/DDBJ databases">
        <title>Complete genome of Tamlana sp. UJ94.</title>
        <authorList>
            <person name="Jung J."/>
            <person name="Chung D."/>
            <person name="Bae S.S."/>
            <person name="Baek K."/>
        </authorList>
    </citation>
    <scope>NUCLEOTIDE SEQUENCE [LARGE SCALE GENOMIC DNA]</scope>
    <source>
        <strain evidence="7">UJ94</strain>
    </source>
</reference>
<evidence type="ECO:0000313" key="6">
    <source>
        <dbReference type="EMBL" id="AUS06707.1"/>
    </source>
</evidence>
<evidence type="ECO:0000313" key="7">
    <source>
        <dbReference type="Proteomes" id="UP000236592"/>
    </source>
</evidence>
<dbReference type="InterPro" id="IPR013740">
    <property type="entry name" value="Redoxin"/>
</dbReference>
<dbReference type="PANTHER" id="PTHR42852">
    <property type="entry name" value="THIOL:DISULFIDE INTERCHANGE PROTEIN DSBE"/>
    <property type="match status" value="1"/>
</dbReference>
<evidence type="ECO:0000259" key="5">
    <source>
        <dbReference type="PROSITE" id="PS51352"/>
    </source>
</evidence>
<evidence type="ECO:0000256" key="2">
    <source>
        <dbReference type="ARBA" id="ARBA00022748"/>
    </source>
</evidence>
<gene>
    <name evidence="6" type="ORF">C1A40_15210</name>
</gene>
<name>A0A2I7SLH8_9FLAO</name>
<keyword evidence="3" id="KW-1015">Disulfide bond</keyword>
<dbReference type="Proteomes" id="UP000236592">
    <property type="component" value="Chromosome"/>
</dbReference>
<evidence type="ECO:0000256" key="3">
    <source>
        <dbReference type="ARBA" id="ARBA00023157"/>
    </source>
</evidence>
<dbReference type="Gene3D" id="3.40.30.10">
    <property type="entry name" value="Glutaredoxin"/>
    <property type="match status" value="1"/>
</dbReference>
<dbReference type="GO" id="GO:0016491">
    <property type="term" value="F:oxidoreductase activity"/>
    <property type="evidence" value="ECO:0007669"/>
    <property type="project" value="InterPro"/>
</dbReference>
<dbReference type="RefSeq" id="WP_102996641.1">
    <property type="nucleotide sequence ID" value="NZ_CP025938.1"/>
</dbReference>
<feature type="domain" description="Thioredoxin" evidence="5">
    <location>
        <begin position="313"/>
        <end position="457"/>
    </location>
</feature>
<dbReference type="CDD" id="cd02966">
    <property type="entry name" value="TlpA_like_family"/>
    <property type="match status" value="1"/>
</dbReference>
<dbReference type="PROSITE" id="PS51257">
    <property type="entry name" value="PROKAR_LIPOPROTEIN"/>
    <property type="match status" value="1"/>
</dbReference>
<keyword evidence="4" id="KW-0676">Redox-active center</keyword>
<dbReference type="Pfam" id="PF08534">
    <property type="entry name" value="Redoxin"/>
    <property type="match status" value="1"/>
</dbReference>
<keyword evidence="2" id="KW-0201">Cytochrome c-type biogenesis</keyword>
<evidence type="ECO:0000256" key="1">
    <source>
        <dbReference type="ARBA" id="ARBA00004196"/>
    </source>
</evidence>
<protein>
    <submittedName>
        <fullName evidence="6">TlpA family protein disulfide reductase</fullName>
    </submittedName>
</protein>
<accession>A0A2I7SLH8</accession>
<dbReference type="PANTHER" id="PTHR42852:SF6">
    <property type="entry name" value="THIOL:DISULFIDE INTERCHANGE PROTEIN DSBE"/>
    <property type="match status" value="1"/>
</dbReference>
<dbReference type="InterPro" id="IPR036249">
    <property type="entry name" value="Thioredoxin-like_sf"/>
</dbReference>
<dbReference type="EMBL" id="CP025938">
    <property type="protein sequence ID" value="AUS06707.1"/>
    <property type="molecule type" value="Genomic_DNA"/>
</dbReference>
<organism evidence="6 7">
    <name type="scientific">Pseudotamlana carrageenivorans</name>
    <dbReference type="NCBI Taxonomy" id="2069432"/>
    <lineage>
        <taxon>Bacteria</taxon>
        <taxon>Pseudomonadati</taxon>
        <taxon>Bacteroidota</taxon>
        <taxon>Flavobacteriia</taxon>
        <taxon>Flavobacteriales</taxon>
        <taxon>Flavobacteriaceae</taxon>
        <taxon>Pseudotamlana</taxon>
    </lineage>
</organism>
<dbReference type="InterPro" id="IPR050553">
    <property type="entry name" value="Thioredoxin_ResA/DsbE_sf"/>
</dbReference>
<dbReference type="AlphaFoldDB" id="A0A2I7SLH8"/>
<proteinExistence type="predicted"/>
<dbReference type="PROSITE" id="PS51352">
    <property type="entry name" value="THIOREDOXIN_2"/>
    <property type="match status" value="1"/>
</dbReference>
<dbReference type="GO" id="GO:0017004">
    <property type="term" value="P:cytochrome complex assembly"/>
    <property type="evidence" value="ECO:0007669"/>
    <property type="project" value="UniProtKB-KW"/>
</dbReference>